<evidence type="ECO:0000256" key="3">
    <source>
        <dbReference type="ARBA" id="ARBA00022912"/>
    </source>
</evidence>
<dbReference type="EMBL" id="CM012453">
    <property type="protein sequence ID" value="RVE61293.1"/>
    <property type="molecule type" value="Genomic_DNA"/>
</dbReference>
<gene>
    <name evidence="9" type="ORF">OJAV_G00169170</name>
</gene>
<dbReference type="Pfam" id="PF00782">
    <property type="entry name" value="DSPc"/>
    <property type="match status" value="1"/>
</dbReference>
<feature type="compositionally biased region" description="Basic and acidic residues" evidence="6">
    <location>
        <begin position="27"/>
        <end position="38"/>
    </location>
</feature>
<feature type="region of interest" description="Disordered" evidence="6">
    <location>
        <begin position="15"/>
        <end position="43"/>
    </location>
</feature>
<evidence type="ECO:0000256" key="1">
    <source>
        <dbReference type="ARBA" id="ARBA00008601"/>
    </source>
</evidence>
<dbReference type="AlphaFoldDB" id="A0A437CGG2"/>
<dbReference type="PROSITE" id="PS50054">
    <property type="entry name" value="TYR_PHOSPHATASE_DUAL"/>
    <property type="match status" value="1"/>
</dbReference>
<organism evidence="9 10">
    <name type="scientific">Oryzias javanicus</name>
    <name type="common">Javanese ricefish</name>
    <name type="synonym">Aplocheilus javanicus</name>
    <dbReference type="NCBI Taxonomy" id="123683"/>
    <lineage>
        <taxon>Eukaryota</taxon>
        <taxon>Metazoa</taxon>
        <taxon>Chordata</taxon>
        <taxon>Craniata</taxon>
        <taxon>Vertebrata</taxon>
        <taxon>Euteleostomi</taxon>
        <taxon>Actinopterygii</taxon>
        <taxon>Neopterygii</taxon>
        <taxon>Teleostei</taxon>
        <taxon>Neoteleostei</taxon>
        <taxon>Acanthomorphata</taxon>
        <taxon>Ovalentaria</taxon>
        <taxon>Atherinomorphae</taxon>
        <taxon>Beloniformes</taxon>
        <taxon>Adrianichthyidae</taxon>
        <taxon>Oryziinae</taxon>
        <taxon>Oryzias</taxon>
    </lineage>
</organism>
<dbReference type="InterPro" id="IPR020420">
    <property type="entry name" value="Atypical_DUSP_subfamB"/>
</dbReference>
<dbReference type="InterPro" id="IPR052103">
    <property type="entry name" value="Dual_spec_Phospatases"/>
</dbReference>
<evidence type="ECO:0000313" key="9">
    <source>
        <dbReference type="EMBL" id="RVE61293.1"/>
    </source>
</evidence>
<comment type="catalytic activity">
    <reaction evidence="4">
        <text>O-phospho-L-seryl-[protein] + H2O = L-seryl-[protein] + phosphate</text>
        <dbReference type="Rhea" id="RHEA:20629"/>
        <dbReference type="Rhea" id="RHEA-COMP:9863"/>
        <dbReference type="Rhea" id="RHEA-COMP:11604"/>
        <dbReference type="ChEBI" id="CHEBI:15377"/>
        <dbReference type="ChEBI" id="CHEBI:29999"/>
        <dbReference type="ChEBI" id="CHEBI:43474"/>
        <dbReference type="ChEBI" id="CHEBI:83421"/>
        <dbReference type="EC" id="3.1.3.16"/>
    </reaction>
</comment>
<protein>
    <submittedName>
        <fullName evidence="9">Uncharacterized protein</fullName>
    </submittedName>
</protein>
<feature type="domain" description="Tyrosine-protein phosphatase" evidence="7">
    <location>
        <begin position="115"/>
        <end position="255"/>
    </location>
</feature>
<reference evidence="9 10" key="2">
    <citation type="submission" date="2019-01" db="EMBL/GenBank/DDBJ databases">
        <title>A chromosome length genome reference of the Java medaka (oryzias javanicus).</title>
        <authorList>
            <person name="Herpin A."/>
            <person name="Takehana Y."/>
            <person name="Naruse K."/>
            <person name="Ansai S."/>
            <person name="Kawaguchi M."/>
        </authorList>
    </citation>
    <scope>NUCLEOTIDE SEQUENCE [LARGE SCALE GENOMIC DNA]</scope>
    <source>
        <strain evidence="9">RS831</strain>
        <tissue evidence="9">Whole body</tissue>
    </source>
</reference>
<comment type="similarity">
    <text evidence="1">Belongs to the protein-tyrosine phosphatase family. Non-receptor class dual specificity subfamily.</text>
</comment>
<evidence type="ECO:0000256" key="5">
    <source>
        <dbReference type="ARBA" id="ARBA00048336"/>
    </source>
</evidence>
<evidence type="ECO:0000256" key="2">
    <source>
        <dbReference type="ARBA" id="ARBA00022801"/>
    </source>
</evidence>
<evidence type="ECO:0000259" key="7">
    <source>
        <dbReference type="PROSITE" id="PS50054"/>
    </source>
</evidence>
<dbReference type="GO" id="GO:0004722">
    <property type="term" value="F:protein serine/threonine phosphatase activity"/>
    <property type="evidence" value="ECO:0007669"/>
    <property type="project" value="UniProtKB-EC"/>
</dbReference>
<proteinExistence type="inferred from homology"/>
<reference evidence="9 10" key="1">
    <citation type="submission" date="2018-11" db="EMBL/GenBank/DDBJ databases">
        <authorList>
            <person name="Lopez-Roques C."/>
            <person name="Donnadieu C."/>
            <person name="Bouchez O."/>
            <person name="Klopp C."/>
            <person name="Cabau C."/>
            <person name="Zahm M."/>
        </authorList>
    </citation>
    <scope>NUCLEOTIDE SEQUENCE [LARGE SCALE GENOMIC DNA]</scope>
    <source>
        <strain evidence="9">RS831</strain>
        <tissue evidence="9">Whole body</tissue>
    </source>
</reference>
<evidence type="ECO:0000256" key="4">
    <source>
        <dbReference type="ARBA" id="ARBA00047761"/>
    </source>
</evidence>
<evidence type="ECO:0000259" key="8">
    <source>
        <dbReference type="PROSITE" id="PS50056"/>
    </source>
</evidence>
<evidence type="ECO:0000313" key="10">
    <source>
        <dbReference type="Proteomes" id="UP000283210"/>
    </source>
</evidence>
<dbReference type="Proteomes" id="UP000283210">
    <property type="component" value="Chromosome 17"/>
</dbReference>
<comment type="catalytic activity">
    <reaction evidence="5">
        <text>O-phospho-L-threonyl-[protein] + H2O = L-threonyl-[protein] + phosphate</text>
        <dbReference type="Rhea" id="RHEA:47004"/>
        <dbReference type="Rhea" id="RHEA-COMP:11060"/>
        <dbReference type="Rhea" id="RHEA-COMP:11605"/>
        <dbReference type="ChEBI" id="CHEBI:15377"/>
        <dbReference type="ChEBI" id="CHEBI:30013"/>
        <dbReference type="ChEBI" id="CHEBI:43474"/>
        <dbReference type="ChEBI" id="CHEBI:61977"/>
        <dbReference type="EC" id="3.1.3.16"/>
    </reaction>
</comment>
<dbReference type="InterPro" id="IPR000387">
    <property type="entry name" value="Tyr_Pase_dom"/>
</dbReference>
<keyword evidence="2" id="KW-0378">Hydrolase</keyword>
<dbReference type="GO" id="GO:0017017">
    <property type="term" value="F:MAP kinase tyrosine/serine/threonine phosphatase activity"/>
    <property type="evidence" value="ECO:0007669"/>
    <property type="project" value="InterPro"/>
</dbReference>
<sequence>MAALGPTAAPVNLAARARSGQSSQGHAETRTDQTRPDLHLPPTSVKARAVLRRPAGLKSEDLYTSVREAFKDRSVLCSSHCWYFNIWKSSVFLKVFSCGLDLRRSVCPNLAGMLQLCKVTRSLFISNSRSACNDELIQQEAVTLCINVSKQQPFPSAKVTKLQIPVYDDPNEDLYSHFDRCADAIQKEANRGGRSVVYCKNGRSRSATICIAYLMKHRRLTLTEALQRVKTARHVIDPNPGFMAQLQRYEEELKKRRGES</sequence>
<accession>A0A437CGG2</accession>
<dbReference type="InterPro" id="IPR029021">
    <property type="entry name" value="Prot-tyrosine_phosphatase-like"/>
</dbReference>
<dbReference type="PRINTS" id="PR01910">
    <property type="entry name" value="ADSPHPHTASEB"/>
</dbReference>
<dbReference type="OrthoDB" id="285418at2759"/>
<dbReference type="SUPFAM" id="SSF52799">
    <property type="entry name" value="(Phosphotyrosine protein) phosphatases II"/>
    <property type="match status" value="1"/>
</dbReference>
<name>A0A437CGG2_ORYJA</name>
<dbReference type="Gene3D" id="3.90.190.10">
    <property type="entry name" value="Protein tyrosine phosphatase superfamily"/>
    <property type="match status" value="1"/>
</dbReference>
<dbReference type="PANTHER" id="PTHR45961:SF7">
    <property type="entry name" value="DUAL SPECIFICITY PHOSPHATASE 28"/>
    <property type="match status" value="1"/>
</dbReference>
<dbReference type="InterPro" id="IPR000340">
    <property type="entry name" value="Dual-sp_phosphatase_cat-dom"/>
</dbReference>
<feature type="domain" description="Tyrosine specific protein phosphatases" evidence="8">
    <location>
        <begin position="176"/>
        <end position="233"/>
    </location>
</feature>
<dbReference type="InterPro" id="IPR020422">
    <property type="entry name" value="TYR_PHOSPHATASE_DUAL_dom"/>
</dbReference>
<dbReference type="GO" id="GO:0005737">
    <property type="term" value="C:cytoplasm"/>
    <property type="evidence" value="ECO:0007669"/>
    <property type="project" value="TreeGrafter"/>
</dbReference>
<evidence type="ECO:0000256" key="6">
    <source>
        <dbReference type="SAM" id="MobiDB-lite"/>
    </source>
</evidence>
<keyword evidence="3" id="KW-0904">Protein phosphatase</keyword>
<dbReference type="PROSITE" id="PS50056">
    <property type="entry name" value="TYR_PHOSPHATASE_2"/>
    <property type="match status" value="1"/>
</dbReference>
<dbReference type="PANTHER" id="PTHR45961">
    <property type="entry name" value="IP21249P"/>
    <property type="match status" value="1"/>
</dbReference>
<keyword evidence="10" id="KW-1185">Reference proteome</keyword>
<dbReference type="SMART" id="SM00195">
    <property type="entry name" value="DSPc"/>
    <property type="match status" value="1"/>
</dbReference>